<name>A0A0D6ERF9_SPOSA</name>
<keyword evidence="3" id="KW-1185">Reference proteome</keyword>
<evidence type="ECO:0000256" key="1">
    <source>
        <dbReference type="SAM" id="MobiDB-lite"/>
    </source>
</evidence>
<gene>
    <name evidence="2" type="primary">SPOSA6832_04529</name>
</gene>
<protein>
    <submittedName>
        <fullName evidence="2">SPOSA6832_04529-mRNA-1:cds</fullName>
    </submittedName>
</protein>
<reference evidence="3" key="1">
    <citation type="submission" date="2015-02" db="EMBL/GenBank/DDBJ databases">
        <authorList>
            <person name="Gon?alves P."/>
        </authorList>
    </citation>
    <scope>NUCLEOTIDE SEQUENCE [LARGE SCALE GENOMIC DNA]</scope>
</reference>
<organism evidence="2 3">
    <name type="scientific">Sporidiobolus salmonicolor</name>
    <name type="common">Yeast-like fungus</name>
    <name type="synonym">Sporobolomyces salmonicolor</name>
    <dbReference type="NCBI Taxonomy" id="5005"/>
    <lineage>
        <taxon>Eukaryota</taxon>
        <taxon>Fungi</taxon>
        <taxon>Dikarya</taxon>
        <taxon>Basidiomycota</taxon>
        <taxon>Pucciniomycotina</taxon>
        <taxon>Microbotryomycetes</taxon>
        <taxon>Sporidiobolales</taxon>
        <taxon>Sporidiobolaceae</taxon>
        <taxon>Sporobolomyces</taxon>
    </lineage>
</organism>
<proteinExistence type="predicted"/>
<feature type="non-terminal residue" evidence="2">
    <location>
        <position position="1"/>
    </location>
</feature>
<evidence type="ECO:0000313" key="3">
    <source>
        <dbReference type="Proteomes" id="UP000243876"/>
    </source>
</evidence>
<dbReference type="OrthoDB" id="2526847at2759"/>
<sequence>ALTSKHTAQHFRQLLPNQTAVAAVTASFINLLASPDHPQASHLRSAFLPALSGTETRADPAAAREQDQQLLAFFANPPAITLIQGVISSEQVENAWKAGRQSPMMDLVFVGFPLHVELERAKAEDAKEEVANLSMMVIGTVAYELAQWIFVKIHGYRSFDIFSETASLYTTATNHSVSSIQSSGSLLAPARNKDDVGTKAVMALLGADYELLSYAIGERQLVKRRYPTRRSPSLTPPIIYYLIGDTPAIADATSMPPTTGRQLTTSAPQQAGLIPPFKNGDSLYAVTSVLTPAGVCRLHGNCAIHPSDDGASSVGVEPAGRRPSQISLGQEGDKMYDPGYRGL</sequence>
<accession>A0A0D6ERF9</accession>
<dbReference type="Proteomes" id="UP000243876">
    <property type="component" value="Unassembled WGS sequence"/>
</dbReference>
<dbReference type="EMBL" id="CENE01000032">
    <property type="protein sequence ID" value="CEQ42682.1"/>
    <property type="molecule type" value="Genomic_DNA"/>
</dbReference>
<evidence type="ECO:0000313" key="2">
    <source>
        <dbReference type="EMBL" id="CEQ42682.1"/>
    </source>
</evidence>
<dbReference type="AlphaFoldDB" id="A0A0D6ERF9"/>
<feature type="region of interest" description="Disordered" evidence="1">
    <location>
        <begin position="309"/>
        <end position="343"/>
    </location>
</feature>